<feature type="region of interest" description="Disordered" evidence="1">
    <location>
        <begin position="1"/>
        <end position="55"/>
    </location>
</feature>
<dbReference type="Proteomes" id="UP001304895">
    <property type="component" value="Unassembled WGS sequence"/>
</dbReference>
<comment type="caution">
    <text evidence="2">The sequence shown here is derived from an EMBL/GenBank/DDBJ whole genome shotgun (WGS) entry which is preliminary data.</text>
</comment>
<dbReference type="PANTHER" id="PTHR39475:SF1">
    <property type="entry name" value="CONIDIATION-SPECIFIC PROTEIN 6"/>
    <property type="match status" value="1"/>
</dbReference>
<keyword evidence="3" id="KW-1185">Reference proteome</keyword>
<organism evidence="2 3">
    <name type="scientific">Trichocladium antarcticum</name>
    <dbReference type="NCBI Taxonomy" id="1450529"/>
    <lineage>
        <taxon>Eukaryota</taxon>
        <taxon>Fungi</taxon>
        <taxon>Dikarya</taxon>
        <taxon>Ascomycota</taxon>
        <taxon>Pezizomycotina</taxon>
        <taxon>Sordariomycetes</taxon>
        <taxon>Sordariomycetidae</taxon>
        <taxon>Sordariales</taxon>
        <taxon>Chaetomiaceae</taxon>
        <taxon>Trichocladium</taxon>
    </lineage>
</organism>
<proteinExistence type="predicted"/>
<evidence type="ECO:0000313" key="3">
    <source>
        <dbReference type="Proteomes" id="UP001304895"/>
    </source>
</evidence>
<gene>
    <name evidence="2" type="ORF">BT67DRAFT_401855</name>
</gene>
<feature type="compositionally biased region" description="Polar residues" evidence="1">
    <location>
        <begin position="17"/>
        <end position="36"/>
    </location>
</feature>
<reference evidence="2" key="2">
    <citation type="submission" date="2023-05" db="EMBL/GenBank/DDBJ databases">
        <authorList>
            <consortium name="Lawrence Berkeley National Laboratory"/>
            <person name="Steindorff A."/>
            <person name="Hensen N."/>
            <person name="Bonometti L."/>
            <person name="Westerberg I."/>
            <person name="Brannstrom I.O."/>
            <person name="Guillou S."/>
            <person name="Cros-Aarteil S."/>
            <person name="Calhoun S."/>
            <person name="Haridas S."/>
            <person name="Kuo A."/>
            <person name="Mondo S."/>
            <person name="Pangilinan J."/>
            <person name="Riley R."/>
            <person name="Labutti K."/>
            <person name="Andreopoulos B."/>
            <person name="Lipzen A."/>
            <person name="Chen C."/>
            <person name="Yanf M."/>
            <person name="Daum C."/>
            <person name="Ng V."/>
            <person name="Clum A."/>
            <person name="Ohm R."/>
            <person name="Martin F."/>
            <person name="Silar P."/>
            <person name="Natvig D."/>
            <person name="Lalanne C."/>
            <person name="Gautier V."/>
            <person name="Ament-Velasquez S.L."/>
            <person name="Kruys A."/>
            <person name="Hutchinson M.I."/>
            <person name="Powell A.J."/>
            <person name="Barry K."/>
            <person name="Miller A.N."/>
            <person name="Grigoriev I.V."/>
            <person name="Debuchy R."/>
            <person name="Gladieux P."/>
            <person name="Thoren M.H."/>
            <person name="Johannesson H."/>
        </authorList>
    </citation>
    <scope>NUCLEOTIDE SEQUENCE</scope>
    <source>
        <strain evidence="2">CBS 123565</strain>
    </source>
</reference>
<dbReference type="EMBL" id="MU853407">
    <property type="protein sequence ID" value="KAK4135079.1"/>
    <property type="molecule type" value="Genomic_DNA"/>
</dbReference>
<feature type="compositionally biased region" description="Basic and acidic residues" evidence="1">
    <location>
        <begin position="37"/>
        <end position="49"/>
    </location>
</feature>
<feature type="region of interest" description="Disordered" evidence="1">
    <location>
        <begin position="72"/>
        <end position="112"/>
    </location>
</feature>
<evidence type="ECO:0000256" key="1">
    <source>
        <dbReference type="SAM" id="MobiDB-lite"/>
    </source>
</evidence>
<accession>A0AAN6ULS1</accession>
<dbReference type="AlphaFoldDB" id="A0AAN6ULS1"/>
<name>A0AAN6ULS1_9PEZI</name>
<protein>
    <submittedName>
        <fullName evidence="2">Uncharacterized protein</fullName>
    </submittedName>
</protein>
<evidence type="ECO:0000313" key="2">
    <source>
        <dbReference type="EMBL" id="KAK4135079.1"/>
    </source>
</evidence>
<reference evidence="2" key="1">
    <citation type="journal article" date="2023" name="Mol. Phylogenet. Evol.">
        <title>Genome-scale phylogeny and comparative genomics of the fungal order Sordariales.</title>
        <authorList>
            <person name="Hensen N."/>
            <person name="Bonometti L."/>
            <person name="Westerberg I."/>
            <person name="Brannstrom I.O."/>
            <person name="Guillou S."/>
            <person name="Cros-Aarteil S."/>
            <person name="Calhoun S."/>
            <person name="Haridas S."/>
            <person name="Kuo A."/>
            <person name="Mondo S."/>
            <person name="Pangilinan J."/>
            <person name="Riley R."/>
            <person name="LaButti K."/>
            <person name="Andreopoulos B."/>
            <person name="Lipzen A."/>
            <person name="Chen C."/>
            <person name="Yan M."/>
            <person name="Daum C."/>
            <person name="Ng V."/>
            <person name="Clum A."/>
            <person name="Steindorff A."/>
            <person name="Ohm R.A."/>
            <person name="Martin F."/>
            <person name="Silar P."/>
            <person name="Natvig D.O."/>
            <person name="Lalanne C."/>
            <person name="Gautier V."/>
            <person name="Ament-Velasquez S.L."/>
            <person name="Kruys A."/>
            <person name="Hutchinson M.I."/>
            <person name="Powell A.J."/>
            <person name="Barry K."/>
            <person name="Miller A.N."/>
            <person name="Grigoriev I.V."/>
            <person name="Debuchy R."/>
            <person name="Gladieux P."/>
            <person name="Hiltunen Thoren M."/>
            <person name="Johannesson H."/>
        </authorList>
    </citation>
    <scope>NUCLEOTIDE SEQUENCE</scope>
    <source>
        <strain evidence="2">CBS 123565</strain>
    </source>
</reference>
<sequence>MSRTISAVNPIHPTGNAGHSSVGNSALYQSQNQRNFKQSEVEELRRRTGENVQGYLPKDQLDAVNRLYEEKVQRRQSMNMKTDPTFAAMHNGNKPSKGAIIDKELQEEDEARVRKMDLRNEILEERKL</sequence>
<dbReference type="PANTHER" id="PTHR39475">
    <property type="entry name" value="CONIDIATION-SPECIFIC PROTEIN 6"/>
    <property type="match status" value="1"/>
</dbReference>